<comment type="caution">
    <text evidence="2">The sequence shown here is derived from an EMBL/GenBank/DDBJ whole genome shotgun (WGS) entry which is preliminary data.</text>
</comment>
<feature type="region of interest" description="Disordered" evidence="1">
    <location>
        <begin position="77"/>
        <end position="141"/>
    </location>
</feature>
<gene>
    <name evidence="2" type="ORF">LTR05_008752</name>
</gene>
<name>A0AAN7PPW9_9EURO</name>
<dbReference type="EMBL" id="JAVRRJ010000019">
    <property type="protein sequence ID" value="KAK5080185.1"/>
    <property type="molecule type" value="Genomic_DNA"/>
</dbReference>
<reference evidence="2 3" key="1">
    <citation type="submission" date="2023-08" db="EMBL/GenBank/DDBJ databases">
        <title>Black Yeasts Isolated from many extreme environments.</title>
        <authorList>
            <person name="Coleine C."/>
            <person name="Stajich J.E."/>
            <person name="Selbmann L."/>
        </authorList>
    </citation>
    <scope>NUCLEOTIDE SEQUENCE [LARGE SCALE GENOMIC DNA]</scope>
    <source>
        <strain evidence="2 3">CCFEE 5910</strain>
    </source>
</reference>
<protein>
    <submittedName>
        <fullName evidence="2">Uncharacterized protein</fullName>
    </submittedName>
</protein>
<organism evidence="2 3">
    <name type="scientific">Lithohypha guttulata</name>
    <dbReference type="NCBI Taxonomy" id="1690604"/>
    <lineage>
        <taxon>Eukaryota</taxon>
        <taxon>Fungi</taxon>
        <taxon>Dikarya</taxon>
        <taxon>Ascomycota</taxon>
        <taxon>Pezizomycotina</taxon>
        <taxon>Eurotiomycetes</taxon>
        <taxon>Chaetothyriomycetidae</taxon>
        <taxon>Chaetothyriales</taxon>
        <taxon>Trichomeriaceae</taxon>
        <taxon>Lithohypha</taxon>
    </lineage>
</organism>
<sequence length="209" mass="23203">MDPTNYYQTGPYEGNNYSPPSMNTLAFGEPTFSYHPPDDQDVPDVPRDGAADLAQLNTTYPNTSTFEGQRSMVHVRPSGVASNTGGELPTNAQQFSNRSSHDTGGSSRTTFNNSRGNERTQPVNQPRSRSTPRNLSQLGGIPNVQRLEQRVTHLERSLLAFGNVEKRLGVLESQVQSLKTLEDSITKNLTQMKDLKSQIEQIMTQMFPD</sequence>
<feature type="compositionally biased region" description="Polar residues" evidence="1">
    <location>
        <begin position="80"/>
        <end position="137"/>
    </location>
</feature>
<evidence type="ECO:0000256" key="1">
    <source>
        <dbReference type="SAM" id="MobiDB-lite"/>
    </source>
</evidence>
<feature type="region of interest" description="Disordered" evidence="1">
    <location>
        <begin position="1"/>
        <end position="48"/>
    </location>
</feature>
<dbReference type="AlphaFoldDB" id="A0AAN7PPW9"/>
<accession>A0AAN7PPW9</accession>
<dbReference type="Proteomes" id="UP001309876">
    <property type="component" value="Unassembled WGS sequence"/>
</dbReference>
<feature type="compositionally biased region" description="Polar residues" evidence="1">
    <location>
        <begin position="15"/>
        <end position="24"/>
    </location>
</feature>
<evidence type="ECO:0000313" key="3">
    <source>
        <dbReference type="Proteomes" id="UP001309876"/>
    </source>
</evidence>
<proteinExistence type="predicted"/>
<evidence type="ECO:0000313" key="2">
    <source>
        <dbReference type="EMBL" id="KAK5080185.1"/>
    </source>
</evidence>
<keyword evidence="3" id="KW-1185">Reference proteome</keyword>